<keyword evidence="7" id="KW-1160">Virus entry into host cell</keyword>
<organism evidence="11">
    <name type="scientific">uncultured Caudovirales phage</name>
    <dbReference type="NCBI Taxonomy" id="2100421"/>
    <lineage>
        <taxon>Viruses</taxon>
        <taxon>Duplodnaviria</taxon>
        <taxon>Heunggongvirae</taxon>
        <taxon>Uroviricota</taxon>
        <taxon>Caudoviricetes</taxon>
        <taxon>Peduoviridae</taxon>
        <taxon>Maltschvirus</taxon>
        <taxon>Maltschvirus maltsch</taxon>
    </lineage>
</organism>
<evidence type="ECO:0000256" key="6">
    <source>
        <dbReference type="ARBA" id="ARBA00023009"/>
    </source>
</evidence>
<dbReference type="Pfam" id="PF04984">
    <property type="entry name" value="Phage_sheath_1"/>
    <property type="match status" value="1"/>
</dbReference>
<evidence type="ECO:0000256" key="5">
    <source>
        <dbReference type="ARBA" id="ARBA00023003"/>
    </source>
</evidence>
<dbReference type="InterPro" id="IPR035089">
    <property type="entry name" value="Phage_sheath_subtilisin"/>
</dbReference>
<dbReference type="Gene3D" id="3.40.50.11780">
    <property type="match status" value="2"/>
</dbReference>
<gene>
    <name evidence="11" type="ORF">UFOVP250_197</name>
</gene>
<keyword evidence="2" id="KW-1162">Viral penetration into host cytoplasm</keyword>
<feature type="domain" description="Tail sheath protein subtilisin-like" evidence="8">
    <location>
        <begin position="306"/>
        <end position="454"/>
    </location>
</feature>
<keyword evidence="6" id="KW-1171">Viral genome ejection through host cell envelope</keyword>
<evidence type="ECO:0000259" key="8">
    <source>
        <dbReference type="Pfam" id="PF04984"/>
    </source>
</evidence>
<feature type="domain" description="Tail sheath protein C-terminal" evidence="9">
    <location>
        <begin position="458"/>
        <end position="556"/>
    </location>
</feature>
<evidence type="ECO:0000256" key="3">
    <source>
        <dbReference type="ARBA" id="ARBA00022732"/>
    </source>
</evidence>
<comment type="similarity">
    <text evidence="1">Belongs to the myoviridae tail sheath protein family.</text>
</comment>
<dbReference type="InterPro" id="IPR052042">
    <property type="entry name" value="Tail_sheath_structural"/>
</dbReference>
<keyword evidence="5" id="KW-0946">Virion</keyword>
<reference evidence="11" key="1">
    <citation type="submission" date="2020-04" db="EMBL/GenBank/DDBJ databases">
        <authorList>
            <person name="Chiriac C."/>
            <person name="Salcher M."/>
            <person name="Ghai R."/>
            <person name="Kavagutti S V."/>
        </authorList>
    </citation>
    <scope>NUCLEOTIDE SEQUENCE</scope>
</reference>
<accession>A0A6J5LKF5</accession>
<dbReference type="InterPro" id="IPR020287">
    <property type="entry name" value="Tail_sheath_C"/>
</dbReference>
<evidence type="ECO:0000259" key="10">
    <source>
        <dbReference type="Pfam" id="PF22671"/>
    </source>
</evidence>
<evidence type="ECO:0000256" key="4">
    <source>
        <dbReference type="ARBA" id="ARBA00022766"/>
    </source>
</evidence>
<keyword evidence="4" id="KW-1242">Viral contractile tail ejection system</keyword>
<keyword evidence="5" id="KW-1229">Viral tail sheath protein</keyword>
<dbReference type="Pfam" id="PF22671">
    <property type="entry name" value="Gp18_domIII_N"/>
    <property type="match status" value="1"/>
</dbReference>
<name>A0A6J5LKF5_9CAUD</name>
<dbReference type="PANTHER" id="PTHR35861">
    <property type="match status" value="1"/>
</dbReference>
<evidence type="ECO:0000256" key="1">
    <source>
        <dbReference type="ARBA" id="ARBA00008005"/>
    </source>
</evidence>
<dbReference type="PANTHER" id="PTHR35861:SF1">
    <property type="entry name" value="PHAGE TAIL SHEATH PROTEIN"/>
    <property type="match status" value="1"/>
</dbReference>
<evidence type="ECO:0000256" key="7">
    <source>
        <dbReference type="ARBA" id="ARBA00023296"/>
    </source>
</evidence>
<dbReference type="GO" id="GO:0098027">
    <property type="term" value="C:virus tail, sheath"/>
    <property type="evidence" value="ECO:0007669"/>
    <property type="project" value="UniProtKB-KW"/>
</dbReference>
<sequence length="571" mass="61856">MAFQISPGVGVSEVDLTTVVPSVLTTAGAFAGPFIWGPVNKRIQITSEIDLVNRFGNPDSNTYTSFFTAASFLAYGNNLNVVRVVGPLAKNATANTQASVAINNKDAFEYTYLNGNNNNKYGAFVARYPGALGNSLTVSVIDAGAAASFASWNINGISVSSYFTSAPNTSTQVANAGGLYDQMHVIVMDTGGAISGTKNTVLEVFPFLSKATDADDSLGNSNYYKNYIFNNSKYIQAIDPVSYATTSTTWGTPMAGTTYVTVTSPTTLALVNGADDKPTEANTQSGFAYFASSDEVDVQLVLTGDVSANVQQYVIDNVANARKDCIAFISPPSSAVINQAGSEVSNIVAWNTSLSRSTSYAFADSGWKYMFDKYNNTYRFVPLNGDTAGLCVYTDSIRDAWWSPAGFNRGQLKNVVRLAWNPSKAQRDSIYAIGVNPVCTFPGNGVILYGDKTLQTLPSAFDRINVRRLFIVLEKAISLASKYSLFEFNDEFTRAQFVALVTPFLRDIQGRRGIYDFRVVCDETNNTPNVIDSNQFVGDIYVKPARSINFIQLNFVAVRTGVNFSEVVGQF</sequence>
<dbReference type="InterPro" id="IPR054564">
    <property type="entry name" value="Gp18_domIII_N"/>
</dbReference>
<evidence type="ECO:0000259" key="9">
    <source>
        <dbReference type="Pfam" id="PF17482"/>
    </source>
</evidence>
<dbReference type="Pfam" id="PF17482">
    <property type="entry name" value="Phage_sheath_1C"/>
    <property type="match status" value="1"/>
</dbReference>
<evidence type="ECO:0000256" key="2">
    <source>
        <dbReference type="ARBA" id="ARBA00022595"/>
    </source>
</evidence>
<feature type="domain" description="Tail sheath protein Gp18-like" evidence="10">
    <location>
        <begin position="30"/>
        <end position="84"/>
    </location>
</feature>
<evidence type="ECO:0000313" key="11">
    <source>
        <dbReference type="EMBL" id="CAB4133470.1"/>
    </source>
</evidence>
<proteinExistence type="inferred from homology"/>
<protein>
    <submittedName>
        <fullName evidence="11">Tail sheath protein</fullName>
    </submittedName>
</protein>
<dbReference type="EMBL" id="LR796270">
    <property type="protein sequence ID" value="CAB4133470.1"/>
    <property type="molecule type" value="Genomic_DNA"/>
</dbReference>
<keyword evidence="3" id="KW-1227">Viral tail protein</keyword>
<dbReference type="GO" id="GO:0099000">
    <property type="term" value="P:symbiont genome ejection through host cell envelope, contractile tail mechanism"/>
    <property type="evidence" value="ECO:0007669"/>
    <property type="project" value="UniProtKB-KW"/>
</dbReference>